<protein>
    <submittedName>
        <fullName evidence="2">Uncharacterized protein</fullName>
    </submittedName>
</protein>
<feature type="region of interest" description="Disordered" evidence="1">
    <location>
        <begin position="63"/>
        <end position="169"/>
    </location>
</feature>
<dbReference type="EMBL" id="CCBP010000112">
    <property type="protein sequence ID" value="CDO72335.1"/>
    <property type="molecule type" value="Genomic_DNA"/>
</dbReference>
<evidence type="ECO:0000313" key="2">
    <source>
        <dbReference type="EMBL" id="CDO72335.1"/>
    </source>
</evidence>
<dbReference type="AlphaFoldDB" id="A0A060SDC2"/>
<name>A0A060SDC2_PYCCI</name>
<dbReference type="STRING" id="5643.A0A060SDC2"/>
<feature type="compositionally biased region" description="Low complexity" evidence="1">
    <location>
        <begin position="1"/>
        <end position="21"/>
    </location>
</feature>
<evidence type="ECO:0000256" key="1">
    <source>
        <dbReference type="SAM" id="MobiDB-lite"/>
    </source>
</evidence>
<feature type="compositionally biased region" description="Low complexity" evidence="1">
    <location>
        <begin position="63"/>
        <end position="72"/>
    </location>
</feature>
<dbReference type="Proteomes" id="UP000029665">
    <property type="component" value="Unassembled WGS sequence"/>
</dbReference>
<reference evidence="2" key="1">
    <citation type="submission" date="2014-01" db="EMBL/GenBank/DDBJ databases">
        <title>The genome of the white-rot fungus Pycnoporus cinnabarinus: a basidiomycete model with a versatile arsenal for lignocellulosic biomass breakdown.</title>
        <authorList>
            <person name="Levasseur A."/>
            <person name="Lomascolo A."/>
            <person name="Ruiz-Duenas F.J."/>
            <person name="Uzan E."/>
            <person name="Piumi F."/>
            <person name="Kues U."/>
            <person name="Ram A.F.J."/>
            <person name="Murat C."/>
            <person name="Haon M."/>
            <person name="Benoit I."/>
            <person name="Arfi Y."/>
            <person name="Chevret D."/>
            <person name="Drula E."/>
            <person name="Kwon M.J."/>
            <person name="Gouret P."/>
            <person name="Lesage-Meessen L."/>
            <person name="Lombard V."/>
            <person name="Mariette J."/>
            <person name="Noirot C."/>
            <person name="Park J."/>
            <person name="Patyshakuliyeva A."/>
            <person name="Wieneger R.A.B."/>
            <person name="Wosten H.A.B."/>
            <person name="Martin F."/>
            <person name="Coutinho P.M."/>
            <person name="de Vries R."/>
            <person name="Martinez A.T."/>
            <person name="Klopp C."/>
            <person name="Pontarotti P."/>
            <person name="Henrissat B."/>
            <person name="Record E."/>
        </authorList>
    </citation>
    <scope>NUCLEOTIDE SEQUENCE [LARGE SCALE GENOMIC DNA]</scope>
    <source>
        <strain evidence="2">BRFM137</strain>
    </source>
</reference>
<evidence type="ECO:0000313" key="3">
    <source>
        <dbReference type="Proteomes" id="UP000029665"/>
    </source>
</evidence>
<dbReference type="OrthoDB" id="3269550at2759"/>
<dbReference type="HOGENOM" id="CLU_1278207_0_0_1"/>
<proteinExistence type="predicted"/>
<accession>A0A060SDC2</accession>
<feature type="region of interest" description="Disordered" evidence="1">
    <location>
        <begin position="1"/>
        <end position="34"/>
    </location>
</feature>
<comment type="caution">
    <text evidence="2">The sequence shown here is derived from an EMBL/GenBank/DDBJ whole genome shotgun (WGS) entry which is preliminary data.</text>
</comment>
<organism evidence="2 3">
    <name type="scientific">Pycnoporus cinnabarinus</name>
    <name type="common">Cinnabar-red polypore</name>
    <name type="synonym">Trametes cinnabarina</name>
    <dbReference type="NCBI Taxonomy" id="5643"/>
    <lineage>
        <taxon>Eukaryota</taxon>
        <taxon>Fungi</taxon>
        <taxon>Dikarya</taxon>
        <taxon>Basidiomycota</taxon>
        <taxon>Agaricomycotina</taxon>
        <taxon>Agaricomycetes</taxon>
        <taxon>Polyporales</taxon>
        <taxon>Polyporaceae</taxon>
        <taxon>Trametes</taxon>
    </lineage>
</organism>
<keyword evidence="3" id="KW-1185">Reference proteome</keyword>
<sequence>MFLFGPSSVPTTPSLPSPTLSEPADGAHPSDPHFRMRRLRAAKLSRFFGVGLNDIAGLLRGNPSSGASAAGPSSPPLREFRRSDASESIPSPTSTRSSHSARPLSSAGVLGTPPISSADSPRPRERTLSSATRTRSLSRASRRPQTQPVVQSIGERYRSNSQPEALAQQSHNRIFSTTVEVSAENRSPFAFLDGRRPSKAKEMDMHDVIRELRKIK</sequence>
<feature type="compositionally biased region" description="Polar residues" evidence="1">
    <location>
        <begin position="159"/>
        <end position="169"/>
    </location>
</feature>
<feature type="compositionally biased region" description="Low complexity" evidence="1">
    <location>
        <begin position="128"/>
        <end position="139"/>
    </location>
</feature>
<gene>
    <name evidence="2" type="ORF">BN946_scf184977.g32</name>
</gene>
<feature type="compositionally biased region" description="Polar residues" evidence="1">
    <location>
        <begin position="86"/>
        <end position="100"/>
    </location>
</feature>